<gene>
    <name evidence="1" type="ORF">L3Q82_012666</name>
</gene>
<dbReference type="EMBL" id="CM041545">
    <property type="protein sequence ID" value="KAI3362359.1"/>
    <property type="molecule type" value="Genomic_DNA"/>
</dbReference>
<reference evidence="1" key="1">
    <citation type="submission" date="2022-04" db="EMBL/GenBank/DDBJ databases">
        <title>Jade perch genome.</title>
        <authorList>
            <person name="Chao B."/>
        </authorList>
    </citation>
    <scope>NUCLEOTIDE SEQUENCE</scope>
    <source>
        <strain evidence="1">CB-2022</strain>
    </source>
</reference>
<evidence type="ECO:0000313" key="1">
    <source>
        <dbReference type="EMBL" id="KAI3362359.1"/>
    </source>
</evidence>
<protein>
    <submittedName>
        <fullName evidence="1">Uncharacterized protein</fullName>
    </submittedName>
</protein>
<comment type="caution">
    <text evidence="1">The sequence shown here is derived from an EMBL/GenBank/DDBJ whole genome shotgun (WGS) entry which is preliminary data.</text>
</comment>
<proteinExistence type="predicted"/>
<evidence type="ECO:0000313" key="2">
    <source>
        <dbReference type="Proteomes" id="UP000831701"/>
    </source>
</evidence>
<feature type="non-terminal residue" evidence="1">
    <location>
        <position position="1"/>
    </location>
</feature>
<feature type="non-terminal residue" evidence="1">
    <location>
        <position position="195"/>
    </location>
</feature>
<sequence>VSQTGDICQDCTKIFELLADMFSNADLQKKIMNGIEVLCDHLPGPAAKPCKDEVEKMLPLAITFITTIAKPGEVCKVLGLCSSCEKQEKMLRYFVNEALQAVAMGENVQPTTQCSFCIFLVKTLEDLLPKERTEGAVIKLLEDICHILPASYRNQCETVVGKFSKAVLDALLGYATPQAICALIHLCKGQEAPLV</sequence>
<keyword evidence="2" id="KW-1185">Reference proteome</keyword>
<accession>A0ACB8W3I9</accession>
<name>A0ACB8W3I9_9TELE</name>
<dbReference type="Proteomes" id="UP000831701">
    <property type="component" value="Chromosome 15"/>
</dbReference>
<organism evidence="1 2">
    <name type="scientific">Scortum barcoo</name>
    <name type="common">barcoo grunter</name>
    <dbReference type="NCBI Taxonomy" id="214431"/>
    <lineage>
        <taxon>Eukaryota</taxon>
        <taxon>Metazoa</taxon>
        <taxon>Chordata</taxon>
        <taxon>Craniata</taxon>
        <taxon>Vertebrata</taxon>
        <taxon>Euteleostomi</taxon>
        <taxon>Actinopterygii</taxon>
        <taxon>Neopterygii</taxon>
        <taxon>Teleostei</taxon>
        <taxon>Neoteleostei</taxon>
        <taxon>Acanthomorphata</taxon>
        <taxon>Eupercaria</taxon>
        <taxon>Centrarchiformes</taxon>
        <taxon>Terapontoidei</taxon>
        <taxon>Terapontidae</taxon>
        <taxon>Scortum</taxon>
    </lineage>
</organism>